<dbReference type="Pfam" id="PF01381">
    <property type="entry name" value="HTH_3"/>
    <property type="match status" value="1"/>
</dbReference>
<reference evidence="3" key="2">
    <citation type="journal article" date="2022" name="Microbiol. Resour. Announc.">
        <title>Metagenome Sequencing to Explore Phylogenomics of Terrestrial Cyanobacteria.</title>
        <authorList>
            <person name="Ward R.D."/>
            <person name="Stajich J.E."/>
            <person name="Johansen J.R."/>
            <person name="Huntemann M."/>
            <person name="Clum A."/>
            <person name="Foster B."/>
            <person name="Foster B."/>
            <person name="Roux S."/>
            <person name="Palaniappan K."/>
            <person name="Varghese N."/>
            <person name="Mukherjee S."/>
            <person name="Reddy T.B.K."/>
            <person name="Daum C."/>
            <person name="Copeland A."/>
            <person name="Chen I.A."/>
            <person name="Ivanova N.N."/>
            <person name="Kyrpides N.C."/>
            <person name="Shapiro N."/>
            <person name="Eloe-Fadrosh E.A."/>
            <person name="Pietrasiak N."/>
        </authorList>
    </citation>
    <scope>NUCLEOTIDE SEQUENCE</scope>
    <source>
        <strain evidence="3">GSE-TBD4-15B</strain>
    </source>
</reference>
<dbReference type="SMART" id="SM00530">
    <property type="entry name" value="HTH_XRE"/>
    <property type="match status" value="1"/>
</dbReference>
<dbReference type="EMBL" id="JAHHHV010000019">
    <property type="protein sequence ID" value="MBW4464720.1"/>
    <property type="molecule type" value="Genomic_DNA"/>
</dbReference>
<keyword evidence="1" id="KW-0238">DNA-binding</keyword>
<proteinExistence type="predicted"/>
<dbReference type="Gene3D" id="1.10.260.40">
    <property type="entry name" value="lambda repressor-like DNA-binding domains"/>
    <property type="match status" value="1"/>
</dbReference>
<dbReference type="PANTHER" id="PTHR46558:SF4">
    <property type="entry name" value="DNA-BIDING PHAGE PROTEIN"/>
    <property type="match status" value="1"/>
</dbReference>
<dbReference type="Proteomes" id="UP000707356">
    <property type="component" value="Unassembled WGS sequence"/>
</dbReference>
<name>A0A951P9A7_9CYAN</name>
<evidence type="ECO:0000313" key="4">
    <source>
        <dbReference type="Proteomes" id="UP000707356"/>
    </source>
</evidence>
<reference evidence="3" key="1">
    <citation type="submission" date="2021-05" db="EMBL/GenBank/DDBJ databases">
        <authorList>
            <person name="Pietrasiak N."/>
            <person name="Ward R."/>
            <person name="Stajich J.E."/>
            <person name="Kurbessoian T."/>
        </authorList>
    </citation>
    <scope>NUCLEOTIDE SEQUENCE</scope>
    <source>
        <strain evidence="3">GSE-TBD4-15B</strain>
    </source>
</reference>
<organism evidence="3 4">
    <name type="scientific">Pegethrix bostrychoides GSE-TBD4-15B</name>
    <dbReference type="NCBI Taxonomy" id="2839662"/>
    <lineage>
        <taxon>Bacteria</taxon>
        <taxon>Bacillati</taxon>
        <taxon>Cyanobacteriota</taxon>
        <taxon>Cyanophyceae</taxon>
        <taxon>Oculatellales</taxon>
        <taxon>Oculatellaceae</taxon>
        <taxon>Pegethrix</taxon>
    </lineage>
</organism>
<evidence type="ECO:0000313" key="3">
    <source>
        <dbReference type="EMBL" id="MBW4464720.1"/>
    </source>
</evidence>
<comment type="caution">
    <text evidence="3">The sequence shown here is derived from an EMBL/GenBank/DDBJ whole genome shotgun (WGS) entry which is preliminary data.</text>
</comment>
<sequence length="73" mass="7900">MGDSELKRLREATGLSQEALARLIGVTSKTVSNWERGTNPASLTVPQMKALCQALGVTLDELPDWFGPTPESE</sequence>
<dbReference type="CDD" id="cd00093">
    <property type="entry name" value="HTH_XRE"/>
    <property type="match status" value="1"/>
</dbReference>
<dbReference type="PROSITE" id="PS50943">
    <property type="entry name" value="HTH_CROC1"/>
    <property type="match status" value="1"/>
</dbReference>
<dbReference type="PANTHER" id="PTHR46558">
    <property type="entry name" value="TRACRIPTIONAL REGULATORY PROTEIN-RELATED-RELATED"/>
    <property type="match status" value="1"/>
</dbReference>
<accession>A0A951P9A7</accession>
<feature type="domain" description="HTH cro/C1-type" evidence="2">
    <location>
        <begin position="6"/>
        <end position="62"/>
    </location>
</feature>
<evidence type="ECO:0000259" key="2">
    <source>
        <dbReference type="PROSITE" id="PS50943"/>
    </source>
</evidence>
<protein>
    <submittedName>
        <fullName evidence="3">Helix-turn-helix domain-containing protein</fullName>
    </submittedName>
</protein>
<gene>
    <name evidence="3" type="ORF">KME07_04680</name>
</gene>
<dbReference type="SUPFAM" id="SSF47413">
    <property type="entry name" value="lambda repressor-like DNA-binding domains"/>
    <property type="match status" value="1"/>
</dbReference>
<evidence type="ECO:0000256" key="1">
    <source>
        <dbReference type="ARBA" id="ARBA00023125"/>
    </source>
</evidence>
<dbReference type="AlphaFoldDB" id="A0A951P9A7"/>
<dbReference type="GO" id="GO:0003677">
    <property type="term" value="F:DNA binding"/>
    <property type="evidence" value="ECO:0007669"/>
    <property type="project" value="UniProtKB-KW"/>
</dbReference>
<dbReference type="InterPro" id="IPR001387">
    <property type="entry name" value="Cro/C1-type_HTH"/>
</dbReference>
<dbReference type="InterPro" id="IPR010982">
    <property type="entry name" value="Lambda_DNA-bd_dom_sf"/>
</dbReference>